<protein>
    <submittedName>
        <fullName evidence="2">Uncharacterized protein LOC105431941</fullName>
    </submittedName>
</protein>
<dbReference type="RefSeq" id="XP_011644773.1">
    <property type="nucleotide sequence ID" value="XM_011646471.1"/>
</dbReference>
<keyword evidence="1" id="KW-1185">Reference proteome</keyword>
<gene>
    <name evidence="2" type="primary">LOC105431941</name>
</gene>
<dbReference type="AlphaFoldDB" id="A0A6I9WRD1"/>
<proteinExistence type="predicted"/>
<evidence type="ECO:0000313" key="1">
    <source>
        <dbReference type="Proteomes" id="UP000504615"/>
    </source>
</evidence>
<accession>A0A6I9WRD1</accession>
<evidence type="ECO:0000313" key="2">
    <source>
        <dbReference type="RefSeq" id="XP_011644773.1"/>
    </source>
</evidence>
<sequence>MCKLHFKKYMFLNYEQTRLQPHAIPSSILISDKEDTTQNETSEVLLDTEPSISMLSSIETQTEITYSSSVGTQISLSLSANSPKVYLYRNIQKYKKQTATLELTSHQKDKEEDINIYSHSWINFIQKKCRIS</sequence>
<reference evidence="2" key="1">
    <citation type="submission" date="2025-08" db="UniProtKB">
        <authorList>
            <consortium name="RefSeq"/>
        </authorList>
    </citation>
    <scope>IDENTIFICATION</scope>
</reference>
<organism evidence="1 2">
    <name type="scientific">Pogonomyrmex barbatus</name>
    <name type="common">red harvester ant</name>
    <dbReference type="NCBI Taxonomy" id="144034"/>
    <lineage>
        <taxon>Eukaryota</taxon>
        <taxon>Metazoa</taxon>
        <taxon>Ecdysozoa</taxon>
        <taxon>Arthropoda</taxon>
        <taxon>Hexapoda</taxon>
        <taxon>Insecta</taxon>
        <taxon>Pterygota</taxon>
        <taxon>Neoptera</taxon>
        <taxon>Endopterygota</taxon>
        <taxon>Hymenoptera</taxon>
        <taxon>Apocrita</taxon>
        <taxon>Aculeata</taxon>
        <taxon>Formicoidea</taxon>
        <taxon>Formicidae</taxon>
        <taxon>Myrmicinae</taxon>
        <taxon>Pogonomyrmex</taxon>
    </lineage>
</organism>
<dbReference type="GeneID" id="105431941"/>
<dbReference type="Proteomes" id="UP000504615">
    <property type="component" value="Unplaced"/>
</dbReference>
<dbReference type="KEGG" id="pbar:105431941"/>
<name>A0A6I9WRD1_9HYME</name>
<dbReference type="OrthoDB" id="7555084at2759"/>